<dbReference type="InterPro" id="IPR000409">
    <property type="entry name" value="BEACH_dom"/>
</dbReference>
<dbReference type="InterPro" id="IPR036322">
    <property type="entry name" value="WD40_repeat_dom_sf"/>
</dbReference>
<evidence type="ECO:0000313" key="6">
    <source>
        <dbReference type="Proteomes" id="UP001474421"/>
    </source>
</evidence>
<evidence type="ECO:0000256" key="1">
    <source>
        <dbReference type="ARBA" id="ARBA00022574"/>
    </source>
</evidence>
<feature type="domain" description="BEACH" evidence="4">
    <location>
        <begin position="1"/>
        <end position="284"/>
    </location>
</feature>
<protein>
    <submittedName>
        <fullName evidence="5">WD repeat- and FYVE domain-containing protein 4</fullName>
    </submittedName>
</protein>
<dbReference type="FunFam" id="1.10.1540.10:FF:000002">
    <property type="entry name" value="WD repeat and FYVE domain containing 3"/>
    <property type="match status" value="1"/>
</dbReference>
<name>A0AAW1BHZ3_CROAD</name>
<dbReference type="CDD" id="cd06071">
    <property type="entry name" value="Beach"/>
    <property type="match status" value="1"/>
</dbReference>
<evidence type="ECO:0000259" key="4">
    <source>
        <dbReference type="PROSITE" id="PS50197"/>
    </source>
</evidence>
<dbReference type="Gene3D" id="1.10.1540.10">
    <property type="entry name" value="BEACH domain"/>
    <property type="match status" value="1"/>
</dbReference>
<dbReference type="AlphaFoldDB" id="A0AAW1BHZ3"/>
<dbReference type="PANTHER" id="PTHR46108">
    <property type="entry name" value="BLUE CHEESE"/>
    <property type="match status" value="1"/>
</dbReference>
<accession>A0AAW1BHZ3</accession>
<comment type="caution">
    <text evidence="5">The sequence shown here is derived from an EMBL/GenBank/DDBJ whole genome shotgun (WGS) entry which is preliminary data.</text>
</comment>
<organism evidence="5 6">
    <name type="scientific">Crotalus adamanteus</name>
    <name type="common">Eastern diamondback rattlesnake</name>
    <dbReference type="NCBI Taxonomy" id="8729"/>
    <lineage>
        <taxon>Eukaryota</taxon>
        <taxon>Metazoa</taxon>
        <taxon>Chordata</taxon>
        <taxon>Craniata</taxon>
        <taxon>Vertebrata</taxon>
        <taxon>Euteleostomi</taxon>
        <taxon>Lepidosauria</taxon>
        <taxon>Squamata</taxon>
        <taxon>Bifurcata</taxon>
        <taxon>Unidentata</taxon>
        <taxon>Episquamata</taxon>
        <taxon>Toxicofera</taxon>
        <taxon>Serpentes</taxon>
        <taxon>Colubroidea</taxon>
        <taxon>Viperidae</taxon>
        <taxon>Crotalinae</taxon>
        <taxon>Crotalus</taxon>
    </lineage>
</organism>
<dbReference type="PROSITE" id="PS50294">
    <property type="entry name" value="WD_REPEATS_REGION"/>
    <property type="match status" value="1"/>
</dbReference>
<keyword evidence="1 3" id="KW-0853">WD repeat</keyword>
<dbReference type="InterPro" id="IPR036372">
    <property type="entry name" value="BEACH_dom_sf"/>
</dbReference>
<dbReference type="SUPFAM" id="SSF50978">
    <property type="entry name" value="WD40 repeat-like"/>
    <property type="match status" value="1"/>
</dbReference>
<dbReference type="Gene3D" id="2.130.10.10">
    <property type="entry name" value="YVTN repeat-like/Quinoprotein amine dehydrogenase"/>
    <property type="match status" value="1"/>
</dbReference>
<keyword evidence="2" id="KW-0677">Repeat</keyword>
<dbReference type="InterPro" id="IPR051944">
    <property type="entry name" value="BEACH_domain_protein"/>
</dbReference>
<evidence type="ECO:0000256" key="3">
    <source>
        <dbReference type="PROSITE-ProRule" id="PRU00221"/>
    </source>
</evidence>
<dbReference type="PROSITE" id="PS50082">
    <property type="entry name" value="WD_REPEATS_2"/>
    <property type="match status" value="1"/>
</dbReference>
<sequence>MLLKWQRREISNFEYLMHLNSLAGRTHSDLMQYPVFPWVLADYHSQALDLDNPNTFRDLSRPMGAQTEERKEKFIQRFKEVEKTEGNLSAQSHYCTHYSSAMIVASYLVRLEPFTETFRSLQGGDLDVADRMFHSVRNTWESASRDNMTDVRELIPEFFYLPEFLTNHNHIDFGCLQDGTRLNDVDLPSWAGGNPHRFIRLHRQALESDYVSSHLHHWIDLIFGFKQQGSAAVKATNVFHPYFYSDQVQMDNIGDPLIKSTILGFVNNFGQIPKQLFTKPHPSRNAVSLRKHSVGKDSFLFPSPALSVSNLYNLKLTSIIPKEAPQGPVGHIVCTEKGILAVEKKSILLPPLWNKIFSWGFSDFTCCLADSGSDKRPTVLEAPADWGDCLCAVSPTPGTLITSGSSSVVCVWDLCRSTAGATALLLKQPLYGHTQPVTCLAASTAYGLLLSGSVDGSCIFWDLNRLTCLTRLPAHEAGLSAVAINDSTGEVASCAGMTLYLWTVNGQPLARGQAPLRPGGIISCCCFFDVKDWDVQSLLVTGDTDGCVQVWKLEGASPGSLGEETVEEAEAGKQGGRAGRVALVLRRERLLRTSPAEGAARPDAPITALATARNYSKLLAGNEDGKVCCWSVDE</sequence>
<keyword evidence="6" id="KW-1185">Reference proteome</keyword>
<feature type="repeat" description="WD" evidence="3">
    <location>
        <begin position="430"/>
        <end position="471"/>
    </location>
</feature>
<dbReference type="Pfam" id="PF00400">
    <property type="entry name" value="WD40"/>
    <property type="match status" value="3"/>
</dbReference>
<dbReference type="InterPro" id="IPR019775">
    <property type="entry name" value="WD40_repeat_CS"/>
</dbReference>
<evidence type="ECO:0000313" key="5">
    <source>
        <dbReference type="EMBL" id="KAK9401590.1"/>
    </source>
</evidence>
<proteinExistence type="predicted"/>
<dbReference type="InterPro" id="IPR015943">
    <property type="entry name" value="WD40/YVTN_repeat-like_dom_sf"/>
</dbReference>
<dbReference type="Pfam" id="PF02138">
    <property type="entry name" value="Beach"/>
    <property type="match status" value="1"/>
</dbReference>
<dbReference type="PANTHER" id="PTHR46108:SF3">
    <property type="entry name" value="WD REPEAT- AND FYVE DOMAIN-CONTAINING PROTEIN 4"/>
    <property type="match status" value="1"/>
</dbReference>
<gene>
    <name evidence="5" type="ORF">NXF25_009946</name>
</gene>
<dbReference type="SMART" id="SM00320">
    <property type="entry name" value="WD40"/>
    <property type="match status" value="5"/>
</dbReference>
<dbReference type="GO" id="GO:0019882">
    <property type="term" value="P:antigen processing and presentation"/>
    <property type="evidence" value="ECO:0007669"/>
    <property type="project" value="TreeGrafter"/>
</dbReference>
<dbReference type="InterPro" id="IPR001680">
    <property type="entry name" value="WD40_rpt"/>
</dbReference>
<dbReference type="SUPFAM" id="SSF81837">
    <property type="entry name" value="BEACH domain"/>
    <property type="match status" value="1"/>
</dbReference>
<dbReference type="SMART" id="SM01026">
    <property type="entry name" value="Beach"/>
    <property type="match status" value="1"/>
</dbReference>
<dbReference type="PROSITE" id="PS00678">
    <property type="entry name" value="WD_REPEATS_1"/>
    <property type="match status" value="1"/>
</dbReference>
<evidence type="ECO:0000256" key="2">
    <source>
        <dbReference type="ARBA" id="ARBA00022737"/>
    </source>
</evidence>
<dbReference type="Proteomes" id="UP001474421">
    <property type="component" value="Unassembled WGS sequence"/>
</dbReference>
<reference evidence="5 6" key="1">
    <citation type="journal article" date="2024" name="Proc. Natl. Acad. Sci. U.S.A.">
        <title>The genetic regulatory architecture and epigenomic basis for age-related changes in rattlesnake venom.</title>
        <authorList>
            <person name="Hogan M.P."/>
            <person name="Holding M.L."/>
            <person name="Nystrom G.S."/>
            <person name="Colston T.J."/>
            <person name="Bartlett D.A."/>
            <person name="Mason A.J."/>
            <person name="Ellsworth S.A."/>
            <person name="Rautsaw R.M."/>
            <person name="Lawrence K.C."/>
            <person name="Strickland J.L."/>
            <person name="He B."/>
            <person name="Fraser P."/>
            <person name="Margres M.J."/>
            <person name="Gilbert D.M."/>
            <person name="Gibbs H.L."/>
            <person name="Parkinson C.L."/>
            <person name="Rokyta D.R."/>
        </authorList>
    </citation>
    <scope>NUCLEOTIDE SEQUENCE [LARGE SCALE GENOMIC DNA]</scope>
    <source>
        <strain evidence="5">DRR0105</strain>
    </source>
</reference>
<dbReference type="EMBL" id="JAOTOJ010000004">
    <property type="protein sequence ID" value="KAK9401590.1"/>
    <property type="molecule type" value="Genomic_DNA"/>
</dbReference>
<dbReference type="PROSITE" id="PS50197">
    <property type="entry name" value="BEACH"/>
    <property type="match status" value="1"/>
</dbReference>